<evidence type="ECO:0000256" key="1">
    <source>
        <dbReference type="SAM" id="Phobius"/>
    </source>
</evidence>
<protein>
    <submittedName>
        <fullName evidence="3">Uncharacterized protein</fullName>
    </submittedName>
</protein>
<keyword evidence="4" id="KW-1185">Reference proteome</keyword>
<comment type="caution">
    <text evidence="3">The sequence shown here is derived from an EMBL/GenBank/DDBJ whole genome shotgun (WGS) entry which is preliminary data.</text>
</comment>
<organism evidence="3 4">
    <name type="scientific">Symbiodinium pilosum</name>
    <name type="common">Dinoflagellate</name>
    <dbReference type="NCBI Taxonomy" id="2952"/>
    <lineage>
        <taxon>Eukaryota</taxon>
        <taxon>Sar</taxon>
        <taxon>Alveolata</taxon>
        <taxon>Dinophyceae</taxon>
        <taxon>Suessiales</taxon>
        <taxon>Symbiodiniaceae</taxon>
        <taxon>Symbiodinium</taxon>
    </lineage>
</organism>
<reference evidence="3" key="1">
    <citation type="submission" date="2021-02" db="EMBL/GenBank/DDBJ databases">
        <authorList>
            <person name="Dougan E. K."/>
            <person name="Rhodes N."/>
            <person name="Thang M."/>
            <person name="Chan C."/>
        </authorList>
    </citation>
    <scope>NUCLEOTIDE SEQUENCE</scope>
</reference>
<feature type="transmembrane region" description="Helical" evidence="1">
    <location>
        <begin position="139"/>
        <end position="164"/>
    </location>
</feature>
<dbReference type="AlphaFoldDB" id="A0A812QTT2"/>
<proteinExistence type="predicted"/>
<name>A0A812QTT2_SYMPI</name>
<keyword evidence="1" id="KW-1133">Transmembrane helix</keyword>
<gene>
    <name evidence="3" type="ORF">SPIL2461_LOCUS9945</name>
</gene>
<dbReference type="EMBL" id="CAJNIZ010017779">
    <property type="protein sequence ID" value="CAE7403088.1"/>
    <property type="molecule type" value="Genomic_DNA"/>
</dbReference>
<keyword evidence="1" id="KW-0812">Transmembrane</keyword>
<feature type="transmembrane region" description="Helical" evidence="1">
    <location>
        <begin position="393"/>
        <end position="413"/>
    </location>
</feature>
<dbReference type="OrthoDB" id="422789at2759"/>
<feature type="signal peptide" evidence="2">
    <location>
        <begin position="1"/>
        <end position="15"/>
    </location>
</feature>
<feature type="transmembrane region" description="Helical" evidence="1">
    <location>
        <begin position="359"/>
        <end position="381"/>
    </location>
</feature>
<evidence type="ECO:0000313" key="3">
    <source>
        <dbReference type="EMBL" id="CAE7403088.1"/>
    </source>
</evidence>
<accession>A0A812QTT2</accession>
<feature type="chain" id="PRO_5032577372" evidence="2">
    <location>
        <begin position="16"/>
        <end position="437"/>
    </location>
</feature>
<evidence type="ECO:0000256" key="2">
    <source>
        <dbReference type="SAM" id="SignalP"/>
    </source>
</evidence>
<feature type="transmembrane region" description="Helical" evidence="1">
    <location>
        <begin position="279"/>
        <end position="302"/>
    </location>
</feature>
<feature type="transmembrane region" description="Helical" evidence="1">
    <location>
        <begin position="322"/>
        <end position="347"/>
    </location>
</feature>
<keyword evidence="2" id="KW-0732">Signal</keyword>
<keyword evidence="1" id="KW-0472">Membrane</keyword>
<dbReference type="Proteomes" id="UP000649617">
    <property type="component" value="Unassembled WGS sequence"/>
</dbReference>
<evidence type="ECO:0000313" key="4">
    <source>
        <dbReference type="Proteomes" id="UP000649617"/>
    </source>
</evidence>
<sequence length="437" mass="49104">MFVVVLFFGQRLTCGLWSPRLWLDKLCVNQVDHSTKKKGIAGLPTIVACSSELLILGDESYFERLWCNLELSTFMKCCGVQNLRFVPLWLGPWLLTTMFFNWLEMQMEAMAITSVPDIGNQGNPHRAKLKTMAFGWQHLWTFVSLTQAVTIFYFPAAIASVVTFQHKLDKHKQLLEDLESYDIRSAKCAVEGDRALIEGHIADLFDGIEDPVISVPFVSGALQTEEPAELPEALSKEARLAIRYATGYSNQDCLQFFNDYVRGPLREAVIDQLGHQAELSWSIGVLSFLPSTLYGIALAWMYRFASADLGYASVEHFMIVTAVQQLLFGVVCMPMVHPLLLQLLACLTACIGPGFLRSALAFLLALLAYCLILTAFGLVGGTVECWAMTDQPFFLVIFFVCLAPLLWLHAFFFRRDWRLPRSSCRRLNGAAAYCELS</sequence>